<name>A0A9P1HD23_9PEZI</name>
<dbReference type="InterPro" id="IPR056125">
    <property type="entry name" value="DUF7708"/>
</dbReference>
<reference evidence="2" key="1">
    <citation type="submission" date="2022-11" db="EMBL/GenBank/DDBJ databases">
        <authorList>
            <person name="Scott C."/>
            <person name="Bruce N."/>
        </authorList>
    </citation>
    <scope>NUCLEOTIDE SEQUENCE</scope>
</reference>
<protein>
    <recommendedName>
        <fullName evidence="1">DUF7708 domain-containing protein</fullName>
    </recommendedName>
</protein>
<accession>A0A9P1HD23</accession>
<proteinExistence type="predicted"/>
<evidence type="ECO:0000313" key="3">
    <source>
        <dbReference type="Proteomes" id="UP000838763"/>
    </source>
</evidence>
<sequence>MDEGLSPAIITAKGGTSQDADLATQVYRDAVLYFKANLTSDARKCSLVESTTKLQDIQDLLKKTDDENTAYRRWPKLRSRLHGAASVLQYYSKVFDSLAQHHPEYVALAWGAFRLVLTVGAAQPLRSTRLFDMS</sequence>
<dbReference type="EMBL" id="CALLCH030000020">
    <property type="protein sequence ID" value="CAI4219833.1"/>
    <property type="molecule type" value="Genomic_DNA"/>
</dbReference>
<keyword evidence="3" id="KW-1185">Reference proteome</keyword>
<dbReference type="Pfam" id="PF24809">
    <property type="entry name" value="DUF7708"/>
    <property type="match status" value="1"/>
</dbReference>
<dbReference type="OrthoDB" id="61900at2759"/>
<evidence type="ECO:0000313" key="2">
    <source>
        <dbReference type="EMBL" id="CAI4219833.1"/>
    </source>
</evidence>
<evidence type="ECO:0000259" key="1">
    <source>
        <dbReference type="Pfam" id="PF24809"/>
    </source>
</evidence>
<comment type="caution">
    <text evidence="2">The sequence shown here is derived from an EMBL/GenBank/DDBJ whole genome shotgun (WGS) entry which is preliminary data.</text>
</comment>
<dbReference type="AlphaFoldDB" id="A0A9P1HD23"/>
<organism evidence="2 3">
    <name type="scientific">Parascedosporium putredinis</name>
    <dbReference type="NCBI Taxonomy" id="1442378"/>
    <lineage>
        <taxon>Eukaryota</taxon>
        <taxon>Fungi</taxon>
        <taxon>Dikarya</taxon>
        <taxon>Ascomycota</taxon>
        <taxon>Pezizomycotina</taxon>
        <taxon>Sordariomycetes</taxon>
        <taxon>Hypocreomycetidae</taxon>
        <taxon>Microascales</taxon>
        <taxon>Microascaceae</taxon>
        <taxon>Parascedosporium</taxon>
    </lineage>
</organism>
<dbReference type="Proteomes" id="UP000838763">
    <property type="component" value="Unassembled WGS sequence"/>
</dbReference>
<feature type="domain" description="DUF7708" evidence="1">
    <location>
        <begin position="83"/>
        <end position="120"/>
    </location>
</feature>
<gene>
    <name evidence="2" type="ORF">PPNO1_LOCUS9379</name>
</gene>